<sequence length="53" mass="6321">MRTKEELEYKIEQNRELINKILLSELEPSLKNMMINKLSFLNIGLIDMINEIN</sequence>
<dbReference type="KEGG" id="vg:16797016"/>
<evidence type="ECO:0000313" key="2">
    <source>
        <dbReference type="Proteomes" id="UP000014711"/>
    </source>
</evidence>
<protein>
    <submittedName>
        <fullName evidence="1">Uncharacterized protein</fullName>
    </submittedName>
</protein>
<accession>R9ZZ08</accession>
<dbReference type="Proteomes" id="UP000014711">
    <property type="component" value="Segment"/>
</dbReference>
<proteinExistence type="predicted"/>
<gene>
    <name evidence="1" type="ORF">Phi10:1_gp010</name>
</gene>
<reference evidence="1 2" key="1">
    <citation type="journal article" date="2013" name="Proc. Natl. Acad. Sci. U.S.A.">
        <title>Twelve previously unknown phage genera are ubiquitous in global oceans.</title>
        <authorList>
            <person name="Holmfeldt K."/>
            <person name="Solonenko N."/>
            <person name="Shah M."/>
            <person name="Corrier K."/>
            <person name="Riemann L."/>
            <person name="Verberkmoes N.C."/>
            <person name="Sullivan M.B."/>
        </authorList>
    </citation>
    <scope>NUCLEOTIDE SEQUENCE [LARGE SCALE GENOMIC DNA]</scope>
    <source>
        <strain evidence="1">Phi10:1</strain>
    </source>
</reference>
<dbReference type="RefSeq" id="YP_008241929.1">
    <property type="nucleotide sequence ID" value="NC_021802.1"/>
</dbReference>
<keyword evidence="2" id="KW-1185">Reference proteome</keyword>
<evidence type="ECO:0000313" key="1">
    <source>
        <dbReference type="EMBL" id="AGO48351.1"/>
    </source>
</evidence>
<dbReference type="GeneID" id="16797016"/>
<dbReference type="EMBL" id="KC821618">
    <property type="protein sequence ID" value="AGO48351.1"/>
    <property type="molecule type" value="Genomic_DNA"/>
</dbReference>
<name>R9ZZ08_9CAUD</name>
<reference evidence="2" key="2">
    <citation type="submission" date="2013-03" db="EMBL/GenBank/DDBJ databases">
        <title>The Cellulophaga phages: a novel, diverse, and globally ubiquitous model system.</title>
        <authorList>
            <person name="Holmfeldt K."/>
            <person name="Solonenko N."/>
            <person name="Shah M."/>
            <person name="Corrier K."/>
            <person name="Riemann L."/>
            <person name="VerBerkmoes N.C."/>
            <person name="Sullivan M.B."/>
        </authorList>
    </citation>
    <scope>NUCLEOTIDE SEQUENCE [LARGE SCALE GENOMIC DNA]</scope>
</reference>
<organism evidence="1 2">
    <name type="scientific">Cellulophaga phage phi10:1</name>
    <dbReference type="NCBI Taxonomy" id="1327981"/>
    <lineage>
        <taxon>Viruses</taxon>
        <taxon>Duplodnaviria</taxon>
        <taxon>Heunggongvirae</taxon>
        <taxon>Uroviricota</taxon>
        <taxon>Caudoviricetes</taxon>
        <taxon>Assiduviridae</taxon>
        <taxon>Cebadecemvirus</taxon>
        <taxon>Cebadecemvirus phi10una</taxon>
    </lineage>
</organism>